<evidence type="ECO:0000313" key="3">
    <source>
        <dbReference type="Proteomes" id="UP000029108"/>
    </source>
</evidence>
<proteinExistence type="predicted"/>
<keyword evidence="3" id="KW-1185">Reference proteome</keyword>
<evidence type="ECO:0000313" key="2">
    <source>
        <dbReference type="EMBL" id="KFI47882.1"/>
    </source>
</evidence>
<comment type="caution">
    <text evidence="2">The sequence shown here is derived from an EMBL/GenBank/DDBJ whole genome shotgun (WGS) entry which is preliminary data.</text>
</comment>
<dbReference type="STRING" id="1437608.GCA_000771645_00726"/>
<feature type="transmembrane region" description="Helical" evidence="1">
    <location>
        <begin position="85"/>
        <end position="104"/>
    </location>
</feature>
<keyword evidence="1" id="KW-0812">Transmembrane</keyword>
<organism evidence="2 3">
    <name type="scientific">Bifidobacterium biavatii DSM 23969</name>
    <dbReference type="NCBI Taxonomy" id="1437608"/>
    <lineage>
        <taxon>Bacteria</taxon>
        <taxon>Bacillati</taxon>
        <taxon>Actinomycetota</taxon>
        <taxon>Actinomycetes</taxon>
        <taxon>Bifidobacteriales</taxon>
        <taxon>Bifidobacteriaceae</taxon>
        <taxon>Bifidobacterium</taxon>
    </lineage>
</organism>
<accession>A0A086ZMY2</accession>
<dbReference type="EMBL" id="JGYN01000030">
    <property type="protein sequence ID" value="KFI47882.1"/>
    <property type="molecule type" value="Genomic_DNA"/>
</dbReference>
<name>A0A086ZMY2_9BIFI</name>
<evidence type="ECO:0000256" key="1">
    <source>
        <dbReference type="SAM" id="Phobius"/>
    </source>
</evidence>
<keyword evidence="1" id="KW-0472">Membrane</keyword>
<dbReference type="Proteomes" id="UP000029108">
    <property type="component" value="Unassembled WGS sequence"/>
</dbReference>
<keyword evidence="1" id="KW-1133">Transmembrane helix</keyword>
<dbReference type="AlphaFoldDB" id="A0A086ZMY2"/>
<dbReference type="OrthoDB" id="3232674at2"/>
<protein>
    <submittedName>
        <fullName evidence="2">Uncharacterized protein</fullName>
    </submittedName>
</protein>
<feature type="transmembrane region" description="Helical" evidence="1">
    <location>
        <begin position="55"/>
        <end position="73"/>
    </location>
</feature>
<reference evidence="2 3" key="1">
    <citation type="submission" date="2014-03" db="EMBL/GenBank/DDBJ databases">
        <title>Genomics of Bifidobacteria.</title>
        <authorList>
            <person name="Ventura M."/>
            <person name="Milani C."/>
            <person name="Lugli G.A."/>
        </authorList>
    </citation>
    <scope>NUCLEOTIDE SEQUENCE [LARGE SCALE GENOMIC DNA]</scope>
    <source>
        <strain evidence="2 3">DSM 23969</strain>
    </source>
</reference>
<feature type="transmembrane region" description="Helical" evidence="1">
    <location>
        <begin position="110"/>
        <end position="129"/>
    </location>
</feature>
<sequence>MSSASVDINDQVDDLSADEVINDKPLKRAVGIGFVLLAISMFMPGKGAPGVVREIVMTAGAWTVIVPLLFVAWHQHKTKRHFGFFFHMLFPIIGSLMVAARIVLVPMGMSTIFLNLWSIGGTFLIFPLVQQLIELVSGSVDMETGGRQIRFDQDI</sequence>
<gene>
    <name evidence="2" type="ORF">BBIA_0011</name>
</gene>